<organism evidence="1 2">
    <name type="scientific">Chthoniobacter flavus Ellin428</name>
    <dbReference type="NCBI Taxonomy" id="497964"/>
    <lineage>
        <taxon>Bacteria</taxon>
        <taxon>Pseudomonadati</taxon>
        <taxon>Verrucomicrobiota</taxon>
        <taxon>Spartobacteria</taxon>
        <taxon>Chthoniobacterales</taxon>
        <taxon>Chthoniobacteraceae</taxon>
        <taxon>Chthoniobacter</taxon>
    </lineage>
</organism>
<comment type="caution">
    <text evidence="1">The sequence shown here is derived from an EMBL/GenBank/DDBJ whole genome shotgun (WGS) entry which is preliminary data.</text>
</comment>
<dbReference type="AlphaFoldDB" id="B4D7U6"/>
<accession>B4D7U6</accession>
<dbReference type="STRING" id="497964.CfE428DRAFT_4986"/>
<name>B4D7U6_9BACT</name>
<gene>
    <name evidence="1" type="ORF">CfE428DRAFT_4986</name>
</gene>
<sequence>MVSMSVVGVVGLVMFSVMISTMRLSTVNTATNLSNYRTRQALDRLADTVHYDSVDMPAQINSDGTTASGGTSDGILIKHLVPGMYVFLNSDGTTADIASTASAFTLQYATSAWGTLPQPYDYFLLASSTAPELEIPKTGGVGTPTTSNGVTSVAIKTTAAVGEKLTPSYYTVTAVRYRKEAYIFVQNGTSAYWTLRFYPTVYPGMDYTNAQNYYTLGTGFEKQGTQGWFTASTDSANNNTQAIWLQALVRSSGHGEYSEDIDKRNTATTMPLQIKLWNYTTPSTTAPSS</sequence>
<dbReference type="InParanoid" id="B4D7U6"/>
<protein>
    <submittedName>
        <fullName evidence="1">Uncharacterized protein</fullName>
    </submittedName>
</protein>
<evidence type="ECO:0000313" key="2">
    <source>
        <dbReference type="Proteomes" id="UP000005824"/>
    </source>
</evidence>
<reference evidence="1 2" key="1">
    <citation type="journal article" date="2011" name="J. Bacteriol.">
        <title>Genome sequence of Chthoniobacter flavus Ellin428, an aerobic heterotrophic soil bacterium.</title>
        <authorList>
            <person name="Kant R."/>
            <person name="van Passel M.W."/>
            <person name="Palva A."/>
            <person name="Lucas S."/>
            <person name="Lapidus A."/>
            <person name="Glavina Del Rio T."/>
            <person name="Dalin E."/>
            <person name="Tice H."/>
            <person name="Bruce D."/>
            <person name="Goodwin L."/>
            <person name="Pitluck S."/>
            <person name="Larimer F.W."/>
            <person name="Land M.L."/>
            <person name="Hauser L."/>
            <person name="Sangwan P."/>
            <person name="de Vos W.M."/>
            <person name="Janssen P.H."/>
            <person name="Smidt H."/>
        </authorList>
    </citation>
    <scope>NUCLEOTIDE SEQUENCE [LARGE SCALE GENOMIC DNA]</scope>
    <source>
        <strain evidence="1 2">Ellin428</strain>
    </source>
</reference>
<evidence type="ECO:0000313" key="1">
    <source>
        <dbReference type="EMBL" id="EDY17469.1"/>
    </source>
</evidence>
<keyword evidence="2" id="KW-1185">Reference proteome</keyword>
<proteinExistence type="predicted"/>
<dbReference type="EMBL" id="ABVL01000019">
    <property type="protein sequence ID" value="EDY17469.1"/>
    <property type="molecule type" value="Genomic_DNA"/>
</dbReference>
<dbReference type="Proteomes" id="UP000005824">
    <property type="component" value="Unassembled WGS sequence"/>
</dbReference>